<evidence type="ECO:0000313" key="2">
    <source>
        <dbReference type="EMBL" id="ALE09231.1"/>
    </source>
</evidence>
<proteinExistence type="predicted"/>
<reference evidence="3 8" key="1">
    <citation type="submission" date="2014-09" db="EMBL/GenBank/DDBJ databases">
        <authorList>
            <person name="Bertelli C."/>
        </authorList>
    </citation>
    <scope>NUCLEOTIDE SEQUENCE [LARGE SCALE GENOMIC DNA]</scope>
    <source>
        <strain evidence="3 8">BIC1401111250</strain>
    </source>
</reference>
<dbReference type="InterPro" id="IPR019719">
    <property type="entry name" value="DUF2599"/>
</dbReference>
<evidence type="ECO:0000313" key="7">
    <source>
        <dbReference type="EMBL" id="VUX32072.1"/>
    </source>
</evidence>
<dbReference type="EMBL" id="CP071248">
    <property type="protein sequence ID" value="QSP98431.1"/>
    <property type="molecule type" value="Genomic_DNA"/>
</dbReference>
<protein>
    <submittedName>
        <fullName evidence="4">DUF2599 domain-containing protein</fullName>
    </submittedName>
</protein>
<evidence type="ECO:0000313" key="12">
    <source>
        <dbReference type="Proteomes" id="UP000345266"/>
    </source>
</evidence>
<feature type="signal peptide" evidence="1">
    <location>
        <begin position="1"/>
        <end position="29"/>
    </location>
</feature>
<reference evidence="5 10" key="3">
    <citation type="submission" date="2019-04" db="EMBL/GenBank/DDBJ databases">
        <title>Genome Announcement To Ensure Probiotic Safety of Bifidobacterium longum subsp infantis UBBI-01.</title>
        <authorList>
            <person name="Sulthana A."/>
            <person name="Lakshmi S.G."/>
            <person name="Madempudi R.S."/>
        </authorList>
    </citation>
    <scope>NUCLEOTIDE SEQUENCE [LARGE SCALE GENOMIC DNA]</scope>
    <source>
        <strain evidence="5 10">UBBI-01</strain>
    </source>
</reference>
<feature type="chain" id="PRO_5044540714" evidence="1">
    <location>
        <begin position="30"/>
        <end position="190"/>
    </location>
</feature>
<dbReference type="Proteomes" id="UP000043107">
    <property type="component" value="Unassembled WGS sequence"/>
</dbReference>
<evidence type="ECO:0000313" key="11">
    <source>
        <dbReference type="Proteomes" id="UP000319252"/>
    </source>
</evidence>
<sequence>MRNNRLVKSTASLLLAVTVSFSSVMVASATETTSTNAAKTPQYAQSHYPSEAEIEAYLNDPQYKKYGRTREDVEAYLKANAEEDAATTTTMEAGLYSSWSTDLFSDGYWMNRSGVWSLSIMPRRALLWDTDRGWGQVYDRFHTSRHWTYYSAWADASMRKQFNCHAQYGMLKTPYNLEPSRSDVSPITCN</sequence>
<dbReference type="EMBL" id="SSWL01000006">
    <property type="protein sequence ID" value="THJ29677.1"/>
    <property type="molecule type" value="Genomic_DNA"/>
</dbReference>
<dbReference type="Proteomes" id="UP000663618">
    <property type="component" value="Chromosome"/>
</dbReference>
<evidence type="ECO:0000313" key="10">
    <source>
        <dbReference type="Proteomes" id="UP000306697"/>
    </source>
</evidence>
<accession>A0A0A8M295</accession>
<reference evidence="6 11" key="4">
    <citation type="submission" date="2019-07" db="EMBL/GenBank/DDBJ databases">
        <authorList>
            <person name="Chang H.-W."/>
            <person name="Raman A."/>
            <person name="Venkatesh S."/>
            <person name="Gehrig J."/>
        </authorList>
    </citation>
    <scope>NUCLEOTIDE SEQUENCE [LARGE SCALE GENOMIC DNA]</scope>
    <source>
        <strain evidence="6">B.longum_ssp_infantis_4</strain>
    </source>
</reference>
<dbReference type="RefSeq" id="WP_025263218.1">
    <property type="nucleotide sequence ID" value="NZ_BCYG01000057.1"/>
</dbReference>
<reference evidence="7 12" key="5">
    <citation type="submission" date="2019-07" db="EMBL/GenBank/DDBJ databases">
        <authorList>
            <person name="Hibberd C M."/>
            <person name="Gehrig L. J."/>
            <person name="Chang H.-W."/>
            <person name="Venkatesh S."/>
        </authorList>
    </citation>
    <scope>NUCLEOTIDE SEQUENCE [LARGE SCALE GENOMIC DNA]</scope>
    <source>
        <strain evidence="7">Bifidobacterium_longum_subsp_infantis_JG_Bg463</strain>
    </source>
</reference>
<evidence type="ECO:0000313" key="9">
    <source>
        <dbReference type="Proteomes" id="UP000067206"/>
    </source>
</evidence>
<evidence type="ECO:0000313" key="6">
    <source>
        <dbReference type="EMBL" id="VUW82525.1"/>
    </source>
</evidence>
<dbReference type="Pfam" id="PF10783">
    <property type="entry name" value="DUF2599"/>
    <property type="match status" value="1"/>
</dbReference>
<reference evidence="2 9" key="2">
    <citation type="submission" date="2014-12" db="EMBL/GenBank/DDBJ databases">
        <title>Complete genome sequence of Bifidobacterium longum subsp. infantis BT1.</title>
        <authorList>
            <person name="Kim J.F."/>
            <person name="Kwak M.-J."/>
        </authorList>
    </citation>
    <scope>NUCLEOTIDE SEQUENCE [LARGE SCALE GENOMIC DNA]</scope>
    <source>
        <strain evidence="2 9">BT1</strain>
    </source>
</reference>
<dbReference type="PATRIC" id="fig|1682.24.peg.1166"/>
<dbReference type="Proteomes" id="UP000067206">
    <property type="component" value="Chromosome"/>
</dbReference>
<dbReference type="AlphaFoldDB" id="A0A0A8M295"/>
<evidence type="ECO:0000256" key="1">
    <source>
        <dbReference type="SAM" id="SignalP"/>
    </source>
</evidence>
<keyword evidence="8" id="KW-1185">Reference proteome</keyword>
<evidence type="ECO:0000313" key="4">
    <source>
        <dbReference type="EMBL" id="QSP98431.1"/>
    </source>
</evidence>
<dbReference type="Proteomes" id="UP000306697">
    <property type="component" value="Unassembled WGS sequence"/>
</dbReference>
<dbReference type="EMBL" id="CCWP01000013">
    <property type="protein sequence ID" value="CEE98979.1"/>
    <property type="molecule type" value="Genomic_DNA"/>
</dbReference>
<organism evidence="2 9">
    <name type="scientific">Bifidobacterium longum subsp. infantis</name>
    <dbReference type="NCBI Taxonomy" id="1682"/>
    <lineage>
        <taxon>Bacteria</taxon>
        <taxon>Bacillati</taxon>
        <taxon>Actinomycetota</taxon>
        <taxon>Actinomycetes</taxon>
        <taxon>Bifidobacteriales</taxon>
        <taxon>Bifidobacteriaceae</taxon>
        <taxon>Bifidobacterium</taxon>
    </lineage>
</organism>
<keyword evidence="1" id="KW-0732">Signal</keyword>
<evidence type="ECO:0000313" key="8">
    <source>
        <dbReference type="Proteomes" id="UP000043107"/>
    </source>
</evidence>
<gene>
    <name evidence="4" type="ORF">BLI009_04920</name>
    <name evidence="3" type="ORF">BLIC_c00525</name>
    <name evidence="7" type="ORF">BLJG463_01019</name>
    <name evidence="6" type="ORF">BLONGUMMC1_00685</name>
    <name evidence="5" type="ORF">E6L38_04590</name>
    <name evidence="2" type="ORF">RY67_1199</name>
</gene>
<name>A0A0A8M295_BIFLI</name>
<dbReference type="Proteomes" id="UP000345266">
    <property type="component" value="Unassembled WGS sequence"/>
</dbReference>
<dbReference type="Proteomes" id="UP000319252">
    <property type="component" value="Unassembled WGS sequence"/>
</dbReference>
<dbReference type="EMBL" id="CABHNT010000021">
    <property type="protein sequence ID" value="VUX32072.1"/>
    <property type="molecule type" value="Genomic_DNA"/>
</dbReference>
<evidence type="ECO:0000313" key="5">
    <source>
        <dbReference type="EMBL" id="THJ29677.1"/>
    </source>
</evidence>
<dbReference type="EMBL" id="CP010411">
    <property type="protein sequence ID" value="ALE09231.1"/>
    <property type="molecule type" value="Genomic_DNA"/>
</dbReference>
<reference evidence="4" key="6">
    <citation type="submission" date="2021-03" db="EMBL/GenBank/DDBJ databases">
        <title>Genome sequencing of Bifidobacterium longum subsp. infantis JCM 7009.</title>
        <authorList>
            <person name="Kim J."/>
        </authorList>
    </citation>
    <scope>NUCLEOTIDE SEQUENCE</scope>
    <source>
        <strain evidence="4">JCM 7009</strain>
    </source>
</reference>
<evidence type="ECO:0000313" key="3">
    <source>
        <dbReference type="EMBL" id="CEE98979.1"/>
    </source>
</evidence>
<dbReference type="EMBL" id="CABHML010000029">
    <property type="protein sequence ID" value="VUW82525.1"/>
    <property type="molecule type" value="Genomic_DNA"/>
</dbReference>